<gene>
    <name evidence="3" type="ORF">AMORRO_LOCUS9730</name>
</gene>
<feature type="compositionally biased region" description="Basic and acidic residues" evidence="1">
    <location>
        <begin position="365"/>
        <end position="374"/>
    </location>
</feature>
<feature type="region of interest" description="Disordered" evidence="1">
    <location>
        <begin position="320"/>
        <end position="374"/>
    </location>
</feature>
<dbReference type="Proteomes" id="UP000789342">
    <property type="component" value="Unassembled WGS sequence"/>
</dbReference>
<evidence type="ECO:0000259" key="2">
    <source>
        <dbReference type="Pfam" id="PF07707"/>
    </source>
</evidence>
<proteinExistence type="predicted"/>
<evidence type="ECO:0000313" key="3">
    <source>
        <dbReference type="EMBL" id="CAG8645872.1"/>
    </source>
</evidence>
<feature type="compositionally biased region" description="Low complexity" evidence="1">
    <location>
        <begin position="322"/>
        <end position="356"/>
    </location>
</feature>
<dbReference type="EMBL" id="CAJVPV010009877">
    <property type="protein sequence ID" value="CAG8645872.1"/>
    <property type="molecule type" value="Genomic_DNA"/>
</dbReference>
<dbReference type="OrthoDB" id="2425044at2759"/>
<keyword evidence="4" id="KW-1185">Reference proteome</keyword>
<evidence type="ECO:0000256" key="1">
    <source>
        <dbReference type="SAM" id="MobiDB-lite"/>
    </source>
</evidence>
<dbReference type="Pfam" id="PF07707">
    <property type="entry name" value="BACK"/>
    <property type="match status" value="1"/>
</dbReference>
<dbReference type="AlphaFoldDB" id="A0A9N9H3D9"/>
<feature type="non-terminal residue" evidence="3">
    <location>
        <position position="1"/>
    </location>
</feature>
<feature type="domain" description="BACK" evidence="2">
    <location>
        <begin position="99"/>
        <end position="156"/>
    </location>
</feature>
<dbReference type="Gene3D" id="1.25.40.420">
    <property type="match status" value="1"/>
</dbReference>
<protein>
    <submittedName>
        <fullName evidence="3">6502_t:CDS:1</fullName>
    </submittedName>
</protein>
<comment type="caution">
    <text evidence="3">The sequence shown here is derived from an EMBL/GenBank/DDBJ whole genome shotgun (WGS) entry which is preliminary data.</text>
</comment>
<accession>A0A9N9H3D9</accession>
<reference evidence="3" key="1">
    <citation type="submission" date="2021-06" db="EMBL/GenBank/DDBJ databases">
        <authorList>
            <person name="Kallberg Y."/>
            <person name="Tangrot J."/>
            <person name="Rosling A."/>
        </authorList>
    </citation>
    <scope>NUCLEOTIDE SEQUENCE</scope>
    <source>
        <strain evidence="3">CL551</strain>
    </source>
</reference>
<organism evidence="3 4">
    <name type="scientific">Acaulospora morrowiae</name>
    <dbReference type="NCBI Taxonomy" id="94023"/>
    <lineage>
        <taxon>Eukaryota</taxon>
        <taxon>Fungi</taxon>
        <taxon>Fungi incertae sedis</taxon>
        <taxon>Mucoromycota</taxon>
        <taxon>Glomeromycotina</taxon>
        <taxon>Glomeromycetes</taxon>
        <taxon>Diversisporales</taxon>
        <taxon>Acaulosporaceae</taxon>
        <taxon>Acaulospora</taxon>
    </lineage>
</organism>
<sequence>MIPVTFGVLQIRRTRDVLVVLVHFRFWSSGETYESLLSNDLTKKNRQSNFDILDLLIASDELLLSELFDHIQDYLLNTKFEWVKRNVVKVHRTIYPHEGCKRLQNFCLDAICKNPVLVFESKDFLEFEESLLTTLLSRNDLQIEEIVIWEHLIRWGMAQMSGLNSSSSSTSSSFVSISSMPFCDDTNSLVIDNSGANTNNVDLSAWNNEDFLELERILHNCIPLIRFFHISSNDFYDKIWPFQKILPDDLKEDVLQYYLKRNTIHLNLSYYAITHAESHSLSSNTLTSIPSPLKNISRYLQPPRIVPFNSTLIKTEHVARFGGNSSNNNNDSKSGNSSGCSSGYSSGSENSASGNGDKNSVQQSNEKRLNLDDAKLSRVRRPGYAIRIKDKTYGPCFGDKDLWMRNNFNAYDSCSSDKDDYSDKVTTLSKFWVMEYEVFQVIRK</sequence>
<evidence type="ECO:0000313" key="4">
    <source>
        <dbReference type="Proteomes" id="UP000789342"/>
    </source>
</evidence>
<dbReference type="InterPro" id="IPR011705">
    <property type="entry name" value="BACK"/>
</dbReference>
<name>A0A9N9H3D9_9GLOM</name>